<accession>A0A9W7QAF1</accession>
<keyword evidence="1" id="KW-0233">DNA recombination</keyword>
<dbReference type="Proteomes" id="UP000475765">
    <property type="component" value="Unassembled WGS sequence"/>
</dbReference>
<dbReference type="GO" id="GO:0003677">
    <property type="term" value="F:DNA binding"/>
    <property type="evidence" value="ECO:0007669"/>
    <property type="project" value="InterPro"/>
</dbReference>
<evidence type="ECO:0000313" key="3">
    <source>
        <dbReference type="Proteomes" id="UP000475765"/>
    </source>
</evidence>
<dbReference type="AlphaFoldDB" id="A0A9W7QAF1"/>
<proteinExistence type="predicted"/>
<organism evidence="2 3">
    <name type="scientific">Bacillus cereus</name>
    <dbReference type="NCBI Taxonomy" id="1396"/>
    <lineage>
        <taxon>Bacteria</taxon>
        <taxon>Bacillati</taxon>
        <taxon>Bacillota</taxon>
        <taxon>Bacilli</taxon>
        <taxon>Bacillales</taxon>
        <taxon>Bacillaceae</taxon>
        <taxon>Bacillus</taxon>
        <taxon>Bacillus cereus group</taxon>
    </lineage>
</organism>
<gene>
    <name evidence="2" type="ORF">F8172_24855</name>
</gene>
<dbReference type="RefSeq" id="WP_098147928.1">
    <property type="nucleotide sequence ID" value="NZ_WBPL01000037.1"/>
</dbReference>
<comment type="caution">
    <text evidence="2">The sequence shown here is derived from an EMBL/GenBank/DDBJ whole genome shotgun (WGS) entry which is preliminary data.</text>
</comment>
<sequence length="423" mass="48767">MNSILVNEYKKLSNQEYQFCVDTALVEIKGTDKELFYRKHALIMLKHKILKISIVHPLSAFIFQNWKYKSYNTQRLHAIHLCQFLNYILIDKGNDFCLTSLAELKFEHGSTFLNELLWKRKTNSSVKNIERSLVYFYEFLAQKKCSRHYTIKDFTEAVIPNNPKQKYKLSPFQVKYSNEAANAKYTGLKAIEHTLPPKHILSFIRMAIHVAPPVALAIYLSIFGGLRIGEIANITLKDITPYSDPYGKGGMKIALTSQTLRPDIKDTNGTSYVKKPRLQFVYNIKNILPHLYKNQLRLLKGIYDSSDLPLTTPLFVNRDGKAMTGKSIRYHFEKVKKCFIEELSKSLNVDDVIMSINLKNTKWSFHIGRGTFTNLIAKVANNPYEVALSRGDTSIFSALTYMADTVELKNEIEKLLDELFKDY</sequence>
<dbReference type="Gene3D" id="1.10.443.10">
    <property type="entry name" value="Intergrase catalytic core"/>
    <property type="match status" value="1"/>
</dbReference>
<protein>
    <submittedName>
        <fullName evidence="2">Site-specific integrase</fullName>
    </submittedName>
</protein>
<dbReference type="GO" id="GO:0015074">
    <property type="term" value="P:DNA integration"/>
    <property type="evidence" value="ECO:0007669"/>
    <property type="project" value="InterPro"/>
</dbReference>
<dbReference type="InterPro" id="IPR011010">
    <property type="entry name" value="DNA_brk_join_enz"/>
</dbReference>
<dbReference type="GO" id="GO:0006310">
    <property type="term" value="P:DNA recombination"/>
    <property type="evidence" value="ECO:0007669"/>
    <property type="project" value="UniProtKB-KW"/>
</dbReference>
<dbReference type="SUPFAM" id="SSF56349">
    <property type="entry name" value="DNA breaking-rejoining enzymes"/>
    <property type="match status" value="1"/>
</dbReference>
<name>A0A9W7QAF1_BACCE</name>
<dbReference type="InterPro" id="IPR013762">
    <property type="entry name" value="Integrase-like_cat_sf"/>
</dbReference>
<evidence type="ECO:0000313" key="2">
    <source>
        <dbReference type="EMBL" id="KAB2388997.1"/>
    </source>
</evidence>
<dbReference type="EMBL" id="WBPP01000045">
    <property type="protein sequence ID" value="KAB2388997.1"/>
    <property type="molecule type" value="Genomic_DNA"/>
</dbReference>
<reference evidence="2 3" key="1">
    <citation type="submission" date="2019-10" db="EMBL/GenBank/DDBJ databases">
        <title>Bacillus from the desert of Cuatro Cinegas, Coahuila.</title>
        <authorList>
            <person name="Olmedo-Alvarez G."/>
            <person name="Saldana S."/>
            <person name="Barcelo D."/>
        </authorList>
    </citation>
    <scope>NUCLEOTIDE SEQUENCE [LARGE SCALE GENOMIC DNA]</scope>
    <source>
        <strain evidence="2 3">CH417_13T</strain>
    </source>
</reference>
<evidence type="ECO:0000256" key="1">
    <source>
        <dbReference type="ARBA" id="ARBA00023172"/>
    </source>
</evidence>